<evidence type="ECO:0000313" key="2">
    <source>
        <dbReference type="Proteomes" id="UP000244161"/>
    </source>
</evidence>
<dbReference type="EMBL" id="QAOM01000003">
    <property type="protein sequence ID" value="PTQ85710.1"/>
    <property type="molecule type" value="Genomic_DNA"/>
</dbReference>
<name>A0A2T5IPJ2_9LACT</name>
<dbReference type="AlphaFoldDB" id="A0A2T5IPJ2"/>
<gene>
    <name evidence="1" type="ORF">C8U37_10395</name>
</gene>
<organism evidence="1 2">
    <name type="scientific">Trichococcus patagoniensis</name>
    <dbReference type="NCBI Taxonomy" id="382641"/>
    <lineage>
        <taxon>Bacteria</taxon>
        <taxon>Bacillati</taxon>
        <taxon>Bacillota</taxon>
        <taxon>Bacilli</taxon>
        <taxon>Lactobacillales</taxon>
        <taxon>Carnobacteriaceae</taxon>
        <taxon>Trichococcus</taxon>
    </lineage>
</organism>
<dbReference type="Proteomes" id="UP000244161">
    <property type="component" value="Unassembled WGS sequence"/>
</dbReference>
<accession>A0A2T5IPJ2</accession>
<reference evidence="1 2" key="1">
    <citation type="submission" date="2018-04" db="EMBL/GenBank/DDBJ databases">
        <title>Genomic Encyclopedia of Archaeal and Bacterial Type Strains, Phase II (KMG-II): from individual species to whole genera.</title>
        <authorList>
            <person name="Goeker M."/>
        </authorList>
    </citation>
    <scope>NUCLEOTIDE SEQUENCE [LARGE SCALE GENOMIC DNA]</scope>
    <source>
        <strain evidence="1 2">DSM 18806</strain>
    </source>
</reference>
<proteinExistence type="predicted"/>
<keyword evidence="2" id="KW-1185">Reference proteome</keyword>
<protein>
    <submittedName>
        <fullName evidence="1">Uncharacterized protein</fullName>
    </submittedName>
</protein>
<sequence length="128" mass="14207">MMRRSSFCEERNGTGLRLSDSIGLSDNLRCYRSLVVRFFMFIGQAAMAPVSGCPIHSDYRTSCDGTGFWLSDFSCLSDNLRRSAPGRRSPVIISRTSDEAALIGEPKLKCWLNSGEASARRNRAENCS</sequence>
<evidence type="ECO:0000313" key="1">
    <source>
        <dbReference type="EMBL" id="PTQ85710.1"/>
    </source>
</evidence>
<comment type="caution">
    <text evidence="1">The sequence shown here is derived from an EMBL/GenBank/DDBJ whole genome shotgun (WGS) entry which is preliminary data.</text>
</comment>